<reference evidence="4 5" key="1">
    <citation type="journal article" date="2019" name="Nat. Med.">
        <title>A library of human gut bacterial isolates paired with longitudinal multiomics data enables mechanistic microbiome research.</title>
        <authorList>
            <person name="Poyet M."/>
            <person name="Groussin M."/>
            <person name="Gibbons S.M."/>
            <person name="Avila-Pacheco J."/>
            <person name="Jiang X."/>
            <person name="Kearney S.M."/>
            <person name="Perrotta A.R."/>
            <person name="Berdy B."/>
            <person name="Zhao S."/>
            <person name="Lieberman T.D."/>
            <person name="Swanson P.K."/>
            <person name="Smith M."/>
            <person name="Roesemann S."/>
            <person name="Alexander J.E."/>
            <person name="Rich S.A."/>
            <person name="Livny J."/>
            <person name="Vlamakis H."/>
            <person name="Clish C."/>
            <person name="Bullock K."/>
            <person name="Deik A."/>
            <person name="Scott J."/>
            <person name="Pierce K.A."/>
            <person name="Xavier R.J."/>
            <person name="Alm E.J."/>
        </authorList>
    </citation>
    <scope>NUCLEOTIDE SEQUENCE [LARGE SCALE GENOMIC DNA]</scope>
    <source>
        <strain evidence="4 5">BIOML-A4</strain>
    </source>
</reference>
<dbReference type="Gene3D" id="3.40.50.300">
    <property type="entry name" value="P-loop containing nucleotide triphosphate hydrolases"/>
    <property type="match status" value="1"/>
</dbReference>
<organism evidence="4 5">
    <name type="scientific">Streptococcus salivarius</name>
    <dbReference type="NCBI Taxonomy" id="1304"/>
    <lineage>
        <taxon>Bacteria</taxon>
        <taxon>Bacillati</taxon>
        <taxon>Bacillota</taxon>
        <taxon>Bacilli</taxon>
        <taxon>Lactobacillales</taxon>
        <taxon>Streptococcaceae</taxon>
        <taxon>Streptococcus</taxon>
    </lineage>
</organism>
<feature type="compositionally biased region" description="Acidic residues" evidence="2">
    <location>
        <begin position="913"/>
        <end position="923"/>
    </location>
</feature>
<name>A0A6A8UFP3_STRSL</name>
<evidence type="ECO:0000256" key="3">
    <source>
        <dbReference type="SAM" id="Phobius"/>
    </source>
</evidence>
<feature type="transmembrane region" description="Helical" evidence="3">
    <location>
        <begin position="33"/>
        <end position="53"/>
    </location>
</feature>
<dbReference type="RefSeq" id="WP_155124492.1">
    <property type="nucleotide sequence ID" value="NZ_WMYN01000008.1"/>
</dbReference>
<dbReference type="AlphaFoldDB" id="A0A6A8UFP3"/>
<feature type="transmembrane region" description="Helical" evidence="3">
    <location>
        <begin position="111"/>
        <end position="135"/>
    </location>
</feature>
<proteinExistence type="predicted"/>
<dbReference type="InterPro" id="IPR027417">
    <property type="entry name" value="P-loop_NTPase"/>
</dbReference>
<evidence type="ECO:0000256" key="2">
    <source>
        <dbReference type="SAM" id="MobiDB-lite"/>
    </source>
</evidence>
<evidence type="ECO:0000256" key="1">
    <source>
        <dbReference type="SAM" id="Coils"/>
    </source>
</evidence>
<dbReference type="SUPFAM" id="SSF52540">
    <property type="entry name" value="P-loop containing nucleoside triphosphate hydrolases"/>
    <property type="match status" value="1"/>
</dbReference>
<feature type="transmembrane region" description="Helical" evidence="3">
    <location>
        <begin position="184"/>
        <end position="201"/>
    </location>
</feature>
<protein>
    <recommendedName>
        <fullName evidence="6">TraD/TraG TraM recognition site domain-containing protein</fullName>
    </recommendedName>
</protein>
<dbReference type="EMBL" id="WMYO01000009">
    <property type="protein sequence ID" value="MTR28495.1"/>
    <property type="molecule type" value="Genomic_DNA"/>
</dbReference>
<keyword evidence="3" id="KW-1133">Transmembrane helix</keyword>
<sequence length="1012" mass="116560">MRKILKLFFNRYYTNGKRTIDILLYCWRKYIDWVYHISFGLFAFNIIMFIFRWRLPNWVFISLFIFLFVNMALVLYIGVWHSNVTSRQIFVLFEKYDTLKRAERKKIIGKYAIRAALAAVLISSGLYVLTINNFILSLINRMYDVADNYLKYMPWSIPNGSQTGIVLSYHTLKPIIGADWFNSLLLLTPIGVIGLIFYNSYATGIAEKTYEKLVEQWLGGRYFQDSVLSNIVHNQDEKGQANLVMGLNSKTGEQVILHANERTYHTIIFGLIGTGKSATILIPAMLQDMENMKYYLLSYRKYLMKVDEELEQEFFSTEFERKKKRRELLEQWYNNGYAAELTNGIYMTEPSGSMYGTIVKYAHKMGFPDEMIWTLDPTNPGTGAINILDGDTTQVKGAVRDLFKRFSDPTGTGSSFFLNQEGQLTDNIITVIKEVALIPDAPINYMLKGKSPTLTEFSNMLRSSDWIEAYIAVFEQLLNRKKRLFEETLKKHEEFLEQEKEKWLEESEYNREHEQLFDTILRPENVHEAINAFNDERNKLENLQSSYDYFINAHQLNSYTEEYYYTFDANVSGLKAVIDDLSSSPEIRRVFFSQSTKDLDIVLKTGGMILVNSAKGVLGKEKSRMVAQMVTLVMQNAAQRRLPDKSPFFAFYEDEKNGYLMPGNDSNFLDESRKFHVPVMHAYQHDEQIRDSIGESGADAIKMSYRNAFTFQQTSTKVVEFINLRSGGKHYALKETKRAANDDLLAGNQGNSSATSEEVVEEDNFTARDANNLEKFQVGGVIVSDDEVSNMIYLTTSPHFEMDISKDSFVSHTPFNKVYGLGEEEPEIAKAYKMWRAEVIEYYAQKESESHLYESDFTEEEWQAIMDVKVPNVDSNVNDTVGKKDDSPSVKRTILVNESMTEHRENTSIREEATEDTEQKEEVDISEIPPVVEEKQTVKSKNDIVELKDKEISQRVILAPSSTPETVDTQNIQAPNQEFELPQELSRVAREKATKTLKSNVEQMAIDEEEGF</sequence>
<comment type="caution">
    <text evidence="4">The sequence shown here is derived from an EMBL/GenBank/DDBJ whole genome shotgun (WGS) entry which is preliminary data.</text>
</comment>
<keyword evidence="3" id="KW-0812">Transmembrane</keyword>
<feature type="compositionally biased region" description="Basic and acidic residues" evidence="2">
    <location>
        <begin position="900"/>
        <end position="912"/>
    </location>
</feature>
<evidence type="ECO:0000313" key="4">
    <source>
        <dbReference type="EMBL" id="MTR28495.1"/>
    </source>
</evidence>
<feature type="coiled-coil region" evidence="1">
    <location>
        <begin position="482"/>
        <end position="546"/>
    </location>
</feature>
<feature type="region of interest" description="Disordered" evidence="2">
    <location>
        <begin position="900"/>
        <end position="923"/>
    </location>
</feature>
<gene>
    <name evidence="4" type="ORF">GMC65_09090</name>
</gene>
<keyword evidence="3" id="KW-0472">Membrane</keyword>
<evidence type="ECO:0000313" key="5">
    <source>
        <dbReference type="Proteomes" id="UP000439678"/>
    </source>
</evidence>
<evidence type="ECO:0008006" key="6">
    <source>
        <dbReference type="Google" id="ProtNLM"/>
    </source>
</evidence>
<feature type="transmembrane region" description="Helical" evidence="3">
    <location>
        <begin position="59"/>
        <end position="79"/>
    </location>
</feature>
<dbReference type="Proteomes" id="UP000439678">
    <property type="component" value="Unassembled WGS sequence"/>
</dbReference>
<keyword evidence="1" id="KW-0175">Coiled coil</keyword>
<accession>A0A6A8UFP3</accession>